<dbReference type="Pfam" id="PF06800">
    <property type="entry name" value="Sugar_transport"/>
    <property type="match status" value="1"/>
</dbReference>
<proteinExistence type="inferred from homology"/>
<evidence type="ECO:0000313" key="9">
    <source>
        <dbReference type="Proteomes" id="UP000325218"/>
    </source>
</evidence>
<dbReference type="PANTHER" id="PTHR16119:SF17">
    <property type="entry name" value="TRANSMEMBRANE PROTEIN 144"/>
    <property type="match status" value="1"/>
</dbReference>
<evidence type="ECO:0000256" key="1">
    <source>
        <dbReference type="ARBA" id="ARBA00004127"/>
    </source>
</evidence>
<dbReference type="AlphaFoldDB" id="A0A5D0CMB7"/>
<dbReference type="SUPFAM" id="SSF103481">
    <property type="entry name" value="Multidrug resistance efflux transporter EmrE"/>
    <property type="match status" value="2"/>
</dbReference>
<dbReference type="EMBL" id="VSDO01000005">
    <property type="protein sequence ID" value="TYA10812.1"/>
    <property type="molecule type" value="Genomic_DNA"/>
</dbReference>
<evidence type="ECO:0000256" key="3">
    <source>
        <dbReference type="ARBA" id="ARBA00022597"/>
    </source>
</evidence>
<keyword evidence="3 8" id="KW-0813">Transport</keyword>
<feature type="transmembrane region" description="Helical" evidence="7">
    <location>
        <begin position="230"/>
        <end position="252"/>
    </location>
</feature>
<feature type="transmembrane region" description="Helical" evidence="7">
    <location>
        <begin position="112"/>
        <end position="133"/>
    </location>
</feature>
<feature type="transmembrane region" description="Helical" evidence="7">
    <location>
        <begin position="264"/>
        <end position="281"/>
    </location>
</feature>
<sequence>MWIAFVSALGWGVMPILAQWTKAGPREQLLGTSAGAVLFAAGLYAASPTVFSPGPYMISFISGILWAVGQWLQFEAFQRIRVSVAIPFICGLQLTGTTLFAALALGEWSTRFQLLLGTAALALVLAGVLLTSLQERSAGTKHGLTPGQLSILLCSALALTGYVVINQWFDISGLAVILPQSAGMFLAAITIGLLAGKRPSPRMVIRNLATGFAWSVANLALFVANGRIGVAASFPVSQVSIVIATVGSILIFKEKKSAAVWMRVLLGSTVLMAGVFLIGLTKS</sequence>
<dbReference type="RefSeq" id="WP_148456831.1">
    <property type="nucleotide sequence ID" value="NZ_VSDO01000005.1"/>
</dbReference>
<dbReference type="OrthoDB" id="1452595at2"/>
<organism evidence="8 9">
    <name type="scientific">Paenibacillus faecis</name>
    <dbReference type="NCBI Taxonomy" id="862114"/>
    <lineage>
        <taxon>Bacteria</taxon>
        <taxon>Bacillati</taxon>
        <taxon>Bacillota</taxon>
        <taxon>Bacilli</taxon>
        <taxon>Bacillales</taxon>
        <taxon>Paenibacillaceae</taxon>
        <taxon>Paenibacillus</taxon>
    </lineage>
</organism>
<keyword evidence="3 8" id="KW-0762">Sugar transport</keyword>
<keyword evidence="6 7" id="KW-0472">Membrane</keyword>
<name>A0A5D0CMB7_9BACL</name>
<feature type="transmembrane region" description="Helical" evidence="7">
    <location>
        <begin position="171"/>
        <end position="195"/>
    </location>
</feature>
<feature type="transmembrane region" description="Helical" evidence="7">
    <location>
        <begin position="54"/>
        <end position="72"/>
    </location>
</feature>
<gene>
    <name evidence="8" type="ORF">FRY98_23845</name>
</gene>
<dbReference type="PANTHER" id="PTHR16119">
    <property type="entry name" value="TRANSMEMBRANE PROTEIN 144"/>
    <property type="match status" value="1"/>
</dbReference>
<protein>
    <submittedName>
        <fullName evidence="8">Sugar transporter</fullName>
    </submittedName>
</protein>
<feature type="transmembrane region" description="Helical" evidence="7">
    <location>
        <begin position="207"/>
        <end position="224"/>
    </location>
</feature>
<dbReference type="InterPro" id="IPR037185">
    <property type="entry name" value="EmrE-like"/>
</dbReference>
<keyword evidence="4 7" id="KW-0812">Transmembrane</keyword>
<evidence type="ECO:0000313" key="8">
    <source>
        <dbReference type="EMBL" id="TYA10812.1"/>
    </source>
</evidence>
<keyword evidence="5 7" id="KW-1133">Transmembrane helix</keyword>
<evidence type="ECO:0000256" key="2">
    <source>
        <dbReference type="ARBA" id="ARBA00006117"/>
    </source>
</evidence>
<evidence type="ECO:0000256" key="5">
    <source>
        <dbReference type="ARBA" id="ARBA00022989"/>
    </source>
</evidence>
<dbReference type="CDD" id="cd23110">
    <property type="entry name" value="GRP"/>
    <property type="match status" value="1"/>
</dbReference>
<comment type="similarity">
    <text evidence="2">Belongs to the GRP transporter (TC 2.A.7.5) family.</text>
</comment>
<evidence type="ECO:0000256" key="7">
    <source>
        <dbReference type="SAM" id="Phobius"/>
    </source>
</evidence>
<keyword evidence="9" id="KW-1185">Reference proteome</keyword>
<dbReference type="GO" id="GO:0016020">
    <property type="term" value="C:membrane"/>
    <property type="evidence" value="ECO:0007669"/>
    <property type="project" value="InterPro"/>
</dbReference>
<accession>A0A5D0CMB7</accession>
<comment type="caution">
    <text evidence="8">The sequence shown here is derived from an EMBL/GenBank/DDBJ whole genome shotgun (WGS) entry which is preliminary data.</text>
</comment>
<evidence type="ECO:0000256" key="4">
    <source>
        <dbReference type="ARBA" id="ARBA00022692"/>
    </source>
</evidence>
<feature type="transmembrane region" description="Helical" evidence="7">
    <location>
        <begin position="145"/>
        <end position="165"/>
    </location>
</feature>
<dbReference type="Proteomes" id="UP000325218">
    <property type="component" value="Unassembled WGS sequence"/>
</dbReference>
<comment type="subcellular location">
    <subcellularLocation>
        <location evidence="1">Endomembrane system</location>
        <topology evidence="1">Multi-pass membrane protein</topology>
    </subcellularLocation>
</comment>
<dbReference type="GO" id="GO:0015144">
    <property type="term" value="F:carbohydrate transmembrane transporter activity"/>
    <property type="evidence" value="ECO:0007669"/>
    <property type="project" value="InterPro"/>
</dbReference>
<evidence type="ECO:0000256" key="6">
    <source>
        <dbReference type="ARBA" id="ARBA00023136"/>
    </source>
</evidence>
<dbReference type="InterPro" id="IPR010651">
    <property type="entry name" value="Sugar_transport"/>
</dbReference>
<dbReference type="GO" id="GO:0012505">
    <property type="term" value="C:endomembrane system"/>
    <property type="evidence" value="ECO:0007669"/>
    <property type="project" value="UniProtKB-SubCell"/>
</dbReference>
<feature type="transmembrane region" description="Helical" evidence="7">
    <location>
        <begin position="84"/>
        <end position="106"/>
    </location>
</feature>
<reference evidence="8 9" key="1">
    <citation type="submission" date="2019-08" db="EMBL/GenBank/DDBJ databases">
        <title>Genome sequencing of Paenibacillus faecis DSM 23593(T).</title>
        <authorList>
            <person name="Kook J.-K."/>
            <person name="Park S.-N."/>
            <person name="Lim Y.K."/>
        </authorList>
    </citation>
    <scope>NUCLEOTIDE SEQUENCE [LARGE SCALE GENOMIC DNA]</scope>
    <source>
        <strain evidence="8 9">DSM 23593</strain>
    </source>
</reference>